<evidence type="ECO:0000256" key="2">
    <source>
        <dbReference type="ARBA" id="ARBA00004881"/>
    </source>
</evidence>
<dbReference type="GO" id="GO:0000139">
    <property type="term" value="C:Golgi membrane"/>
    <property type="evidence" value="ECO:0007669"/>
    <property type="project" value="UniProtKB-SubCell"/>
</dbReference>
<evidence type="ECO:0000256" key="4">
    <source>
        <dbReference type="ARBA" id="ARBA00022679"/>
    </source>
</evidence>
<evidence type="ECO:0000256" key="1">
    <source>
        <dbReference type="ARBA" id="ARBA00004323"/>
    </source>
</evidence>
<evidence type="ECO:0000313" key="8">
    <source>
        <dbReference type="EMBL" id="THU64181.1"/>
    </source>
</evidence>
<evidence type="ECO:0000256" key="5">
    <source>
        <dbReference type="ARBA" id="ARBA00023180"/>
    </source>
</evidence>
<dbReference type="STRING" id="52838.A0A4S8JPM6"/>
<keyword evidence="3" id="KW-0328">Glycosyltransferase</keyword>
<comment type="pathway">
    <text evidence="2">Glycan metabolism.</text>
</comment>
<organism evidence="8 9">
    <name type="scientific">Musa balbisiana</name>
    <name type="common">Banana</name>
    <dbReference type="NCBI Taxonomy" id="52838"/>
    <lineage>
        <taxon>Eukaryota</taxon>
        <taxon>Viridiplantae</taxon>
        <taxon>Streptophyta</taxon>
        <taxon>Embryophyta</taxon>
        <taxon>Tracheophyta</taxon>
        <taxon>Spermatophyta</taxon>
        <taxon>Magnoliopsida</taxon>
        <taxon>Liliopsida</taxon>
        <taxon>Zingiberales</taxon>
        <taxon>Musaceae</taxon>
        <taxon>Musa</taxon>
    </lineage>
</organism>
<evidence type="ECO:0000259" key="7">
    <source>
        <dbReference type="Pfam" id="PF04577"/>
    </source>
</evidence>
<dbReference type="EMBL" id="PYDT01000004">
    <property type="protein sequence ID" value="THU64181.1"/>
    <property type="molecule type" value="Genomic_DNA"/>
</dbReference>
<dbReference type="PANTHER" id="PTHR20961:SF100">
    <property type="entry name" value="OS02G0331200 PROTEIN"/>
    <property type="match status" value="1"/>
</dbReference>
<dbReference type="GO" id="GO:0016763">
    <property type="term" value="F:pentosyltransferase activity"/>
    <property type="evidence" value="ECO:0007669"/>
    <property type="project" value="UniProtKB-ARBA"/>
</dbReference>
<dbReference type="AlphaFoldDB" id="A0A4S8JPM6"/>
<evidence type="ECO:0000256" key="3">
    <source>
        <dbReference type="ARBA" id="ARBA00022676"/>
    </source>
</evidence>
<feature type="domain" description="Glycosyltransferase 61 catalytic" evidence="7">
    <location>
        <begin position="307"/>
        <end position="415"/>
    </location>
</feature>
<dbReference type="PANTHER" id="PTHR20961">
    <property type="entry name" value="GLYCOSYLTRANSFERASE"/>
    <property type="match status" value="1"/>
</dbReference>
<sequence length="514" mass="57139">MKSVRTYPRAEPRRTGNAFIIASMLLSLCILSFVKARYCSAPYGLSPLLPQDVVFAPGSGSGSGSSRTTVLLAAKSQASTDIEMNMEAIRMVTARSADHALKGIGDEEGSTVSMGKASEEKAAAGSKKPICAETSRRSNVCEAEGDIRVKGSSQTIFLQPSLTSQEWKIKPYARKHDQAAIAHVKEWTIKPFTDQETRPRCTENYTVPAVVFSIGGFTGNLFHDFTDVLVPLFITSYRFGGEVQFVIADAKSWWLSKFSLILKQLSKYEVIDADNDQDAVRCFPRVIAGLSFQKELGVDPSRTPGGFSVVDFKEMLRNAYGLERPRAEPSGDQWDLRRKPRLLIISRKSSRAFLNERGMADMAMSLGFDVRIAEPEITTDLGKFARLVNSADVMIGVHGAGLTNMVFLPAGAVFIQVVPMGNLEWLARDTFQTPSPEMQLKYLDYRIQADESTLSDQYPKDDPVFTDPQSIHKKGWHELSRVYLDNQNVKPHLGRLRLTLLEALKFLPHTRTAR</sequence>
<dbReference type="Proteomes" id="UP000317650">
    <property type="component" value="Chromosome 1"/>
</dbReference>
<name>A0A4S8JPM6_MUSBA</name>
<keyword evidence="5" id="KW-0325">Glycoprotein</keyword>
<comment type="caution">
    <text evidence="8">The sequence shown here is derived from an EMBL/GenBank/DDBJ whole genome shotgun (WGS) entry which is preliminary data.</text>
</comment>
<accession>A0A4S8JPM6</accession>
<gene>
    <name evidence="8" type="ORF">C4D60_Mb01t23760</name>
</gene>
<protein>
    <recommendedName>
        <fullName evidence="7">Glycosyltransferase 61 catalytic domain-containing protein</fullName>
    </recommendedName>
</protein>
<proteinExistence type="predicted"/>
<dbReference type="Pfam" id="PF04577">
    <property type="entry name" value="Glyco_transf_61"/>
    <property type="match status" value="1"/>
</dbReference>
<comment type="subcellular location">
    <subcellularLocation>
        <location evidence="1">Golgi apparatus membrane</location>
        <topology evidence="1">Single-pass type II membrane protein</topology>
    </subcellularLocation>
</comment>
<feature type="region of interest" description="Disordered" evidence="6">
    <location>
        <begin position="105"/>
        <end position="124"/>
    </location>
</feature>
<evidence type="ECO:0000256" key="6">
    <source>
        <dbReference type="SAM" id="MobiDB-lite"/>
    </source>
</evidence>
<dbReference type="InterPro" id="IPR007657">
    <property type="entry name" value="Glycosyltransferase_61"/>
</dbReference>
<evidence type="ECO:0000313" key="9">
    <source>
        <dbReference type="Proteomes" id="UP000317650"/>
    </source>
</evidence>
<dbReference type="InterPro" id="IPR049625">
    <property type="entry name" value="Glyco_transf_61_cat"/>
</dbReference>
<keyword evidence="4" id="KW-0808">Transferase</keyword>
<keyword evidence="9" id="KW-1185">Reference proteome</keyword>
<reference evidence="8 9" key="1">
    <citation type="journal article" date="2019" name="Nat. Plants">
        <title>Genome sequencing of Musa balbisiana reveals subgenome evolution and function divergence in polyploid bananas.</title>
        <authorList>
            <person name="Yao X."/>
        </authorList>
    </citation>
    <scope>NUCLEOTIDE SEQUENCE [LARGE SCALE GENOMIC DNA]</scope>
    <source>
        <strain evidence="9">cv. DH-PKW</strain>
        <tissue evidence="8">Leaves</tissue>
    </source>
</reference>